<feature type="domain" description="CRM" evidence="13">
    <location>
        <begin position="370"/>
        <end position="467"/>
    </location>
</feature>
<dbReference type="GO" id="GO:1990904">
    <property type="term" value="C:ribonucleoprotein complex"/>
    <property type="evidence" value="ECO:0007669"/>
    <property type="project" value="UniProtKB-KW"/>
</dbReference>
<dbReference type="PANTHER" id="PTHR31846:SF10">
    <property type="entry name" value="CHLOROPLASTIC GROUP IIA INTRON SPLICING FACILITATOR CRS1, CHLOROPLASTIC"/>
    <property type="match status" value="1"/>
</dbReference>
<feature type="domain" description="CRM" evidence="13">
    <location>
        <begin position="606"/>
        <end position="706"/>
    </location>
</feature>
<dbReference type="InterPro" id="IPR035920">
    <property type="entry name" value="YhbY-like_sf"/>
</dbReference>
<dbReference type="GO" id="GO:0009507">
    <property type="term" value="C:chloroplast"/>
    <property type="evidence" value="ECO:0007669"/>
    <property type="project" value="UniProtKB-SubCell"/>
</dbReference>
<dbReference type="AlphaFoldDB" id="A0A7J9EBP5"/>
<keyword evidence="9" id="KW-0687">Ribonucleoprotein</keyword>
<evidence type="ECO:0000256" key="1">
    <source>
        <dbReference type="ARBA" id="ARBA00004229"/>
    </source>
</evidence>
<dbReference type="InterPro" id="IPR001890">
    <property type="entry name" value="RNA-binding_CRM"/>
</dbReference>
<dbReference type="Gene3D" id="3.30.110.60">
    <property type="entry name" value="YhbY-like"/>
    <property type="match status" value="3"/>
</dbReference>
<feature type="compositionally biased region" description="Polar residues" evidence="12">
    <location>
        <begin position="1"/>
        <end position="26"/>
    </location>
</feature>
<dbReference type="GO" id="GO:0003729">
    <property type="term" value="F:mRNA binding"/>
    <property type="evidence" value="ECO:0007669"/>
    <property type="project" value="InterPro"/>
</dbReference>
<dbReference type="EMBL" id="JABEZW010000007">
    <property type="protein sequence ID" value="MBA0769945.1"/>
    <property type="molecule type" value="Genomic_DNA"/>
</dbReference>
<feature type="region of interest" description="Disordered" evidence="12">
    <location>
        <begin position="283"/>
        <end position="315"/>
    </location>
</feature>
<dbReference type="GO" id="GO:0000373">
    <property type="term" value="P:Group II intron splicing"/>
    <property type="evidence" value="ECO:0007669"/>
    <property type="project" value="UniProtKB-ARBA"/>
</dbReference>
<keyword evidence="11" id="KW-0175">Coiled coil</keyword>
<keyword evidence="8" id="KW-0508">mRNA splicing</keyword>
<keyword evidence="5" id="KW-0677">Repeat</keyword>
<organism evidence="14 15">
    <name type="scientific">Gossypium trilobum</name>
    <dbReference type="NCBI Taxonomy" id="34281"/>
    <lineage>
        <taxon>Eukaryota</taxon>
        <taxon>Viridiplantae</taxon>
        <taxon>Streptophyta</taxon>
        <taxon>Embryophyta</taxon>
        <taxon>Tracheophyta</taxon>
        <taxon>Spermatophyta</taxon>
        <taxon>Magnoliopsida</taxon>
        <taxon>eudicotyledons</taxon>
        <taxon>Gunneridae</taxon>
        <taxon>Pentapetalae</taxon>
        <taxon>rosids</taxon>
        <taxon>malvids</taxon>
        <taxon>Malvales</taxon>
        <taxon>Malvaceae</taxon>
        <taxon>Malvoideae</taxon>
        <taxon>Gossypium</taxon>
    </lineage>
</organism>
<evidence type="ECO:0000256" key="11">
    <source>
        <dbReference type="SAM" id="Coils"/>
    </source>
</evidence>
<dbReference type="GO" id="GO:0006397">
    <property type="term" value="P:mRNA processing"/>
    <property type="evidence" value="ECO:0007669"/>
    <property type="project" value="UniProtKB-KW"/>
</dbReference>
<evidence type="ECO:0000256" key="7">
    <source>
        <dbReference type="ARBA" id="ARBA00022946"/>
    </source>
</evidence>
<keyword evidence="15" id="KW-1185">Reference proteome</keyword>
<evidence type="ECO:0000256" key="12">
    <source>
        <dbReference type="SAM" id="MobiDB-lite"/>
    </source>
</evidence>
<evidence type="ECO:0000256" key="10">
    <source>
        <dbReference type="PROSITE-ProRule" id="PRU00626"/>
    </source>
</evidence>
<evidence type="ECO:0000256" key="8">
    <source>
        <dbReference type="ARBA" id="ARBA00023187"/>
    </source>
</evidence>
<evidence type="ECO:0000313" key="14">
    <source>
        <dbReference type="EMBL" id="MBA0769945.1"/>
    </source>
</evidence>
<name>A0A7J9EBP5_9ROSI</name>
<proteinExistence type="predicted"/>
<keyword evidence="6 10" id="KW-0694">RNA-binding</keyword>
<keyword evidence="3" id="KW-0934">Plastid</keyword>
<feature type="domain" description="CRM" evidence="13">
    <location>
        <begin position="178"/>
        <end position="274"/>
    </location>
</feature>
<comment type="caution">
    <text evidence="14">The sequence shown here is derived from an EMBL/GenBank/DDBJ whole genome shotgun (WGS) entry which is preliminary data.</text>
</comment>
<keyword evidence="2" id="KW-0150">Chloroplast</keyword>
<dbReference type="InterPro" id="IPR045278">
    <property type="entry name" value="CRS1/CFM2/CFM3"/>
</dbReference>
<dbReference type="FunFam" id="3.30.110.60:FF:000002">
    <property type="entry name" value="CRS2-associated factor 1, chloroplastic"/>
    <property type="match status" value="1"/>
</dbReference>
<evidence type="ECO:0000256" key="4">
    <source>
        <dbReference type="ARBA" id="ARBA00022664"/>
    </source>
</evidence>
<evidence type="ECO:0000259" key="13">
    <source>
        <dbReference type="PROSITE" id="PS51295"/>
    </source>
</evidence>
<evidence type="ECO:0000256" key="6">
    <source>
        <dbReference type="ARBA" id="ARBA00022884"/>
    </source>
</evidence>
<feature type="compositionally biased region" description="Low complexity" evidence="12">
    <location>
        <begin position="28"/>
        <end position="41"/>
    </location>
</feature>
<dbReference type="SMART" id="SM01103">
    <property type="entry name" value="CRS1_YhbY"/>
    <property type="match status" value="3"/>
</dbReference>
<comment type="subcellular location">
    <subcellularLocation>
        <location evidence="1">Plastid</location>
        <location evidence="1">Chloroplast</location>
    </subcellularLocation>
</comment>
<evidence type="ECO:0000256" key="5">
    <source>
        <dbReference type="ARBA" id="ARBA00022737"/>
    </source>
</evidence>
<keyword evidence="4" id="KW-0507">mRNA processing</keyword>
<evidence type="ECO:0000256" key="3">
    <source>
        <dbReference type="ARBA" id="ARBA00022640"/>
    </source>
</evidence>
<feature type="compositionally biased region" description="Polar residues" evidence="12">
    <location>
        <begin position="283"/>
        <end position="300"/>
    </location>
</feature>
<evidence type="ECO:0000256" key="9">
    <source>
        <dbReference type="ARBA" id="ARBA00023274"/>
    </source>
</evidence>
<feature type="region of interest" description="Disordered" evidence="12">
    <location>
        <begin position="1"/>
        <end position="61"/>
    </location>
</feature>
<reference evidence="14 15" key="1">
    <citation type="journal article" date="2019" name="Genome Biol. Evol.">
        <title>Insights into the evolution of the New World diploid cottons (Gossypium, subgenus Houzingenia) based on genome sequencing.</title>
        <authorList>
            <person name="Grover C.E."/>
            <person name="Arick M.A. 2nd"/>
            <person name="Thrash A."/>
            <person name="Conover J.L."/>
            <person name="Sanders W.S."/>
            <person name="Peterson D.G."/>
            <person name="Frelichowski J.E."/>
            <person name="Scheffler J.A."/>
            <person name="Scheffler B.E."/>
            <person name="Wendel J.F."/>
        </authorList>
    </citation>
    <scope>NUCLEOTIDE SEQUENCE [LARGE SCALE GENOMIC DNA]</scope>
    <source>
        <strain evidence="14">8</strain>
        <tissue evidence="14">Leaf</tissue>
    </source>
</reference>
<accession>A0A7J9EBP5</accession>
<feature type="coiled-coil region" evidence="11">
    <location>
        <begin position="513"/>
        <end position="551"/>
    </location>
</feature>
<protein>
    <recommendedName>
        <fullName evidence="13">CRM domain-containing protein</fullName>
    </recommendedName>
</protein>
<dbReference type="SUPFAM" id="SSF75471">
    <property type="entry name" value="YhbY-like"/>
    <property type="match status" value="3"/>
</dbReference>
<dbReference type="Pfam" id="PF01985">
    <property type="entry name" value="CRS1_YhbY"/>
    <property type="match status" value="3"/>
</dbReference>
<evidence type="ECO:0000313" key="15">
    <source>
        <dbReference type="Proteomes" id="UP000593568"/>
    </source>
</evidence>
<gene>
    <name evidence="14" type="ORF">Gotri_018631</name>
</gene>
<dbReference type="Proteomes" id="UP000593568">
    <property type="component" value="Unassembled WGS sequence"/>
</dbReference>
<evidence type="ECO:0000256" key="2">
    <source>
        <dbReference type="ARBA" id="ARBA00022528"/>
    </source>
</evidence>
<sequence length="930" mass="106341">MFTTLLKSPIPFSSSFNSTQNPSKTQKGNHSFNKNSKFSVSKTHRNGPIKMPTPPWMKGPLLLQPDEVLNASKPTTKRSSNNNSKAPEKALFGKESGVRGKKVMKKIIRDVEKLQGNGVLDDNQIGKFEEFEIGNWLEEIGSDGEVKKFDRKMPWVREEEKVVFRRMKKEKVLTQAEIILDNDLLERLRKKAMRMRKWVKVMKAGVTQAVVDEIRLVWRNNELVMLKFGVPLCRNMDRASEIVEMKTGGLVVWCKKDVLVVYRGQNHWLTSNGRRVFNNLASDNNTTMSQEKSNASTSGRCLNGEDRDENNQPVVGSLYERETDRLLDGLGPRFIDWWMRKPLPVDADLLPEVVPGFRPPTRLSPPKTRPKLTDEELTNLRKLAHPLPFHFALGRNRNLQGLANAILKLWEKSLIAKIAIKWGAQNTDNEQMANELKDLTGGVLLLRNKFLIIFYRGKDFLPQGVANSVMEREMALRRCQLIEEDARVKVAETFQVANEPLAKTSTVGTLAEFQDIQTKYGVLEKENNELEIQIEAQKENLERELRNQERKLAIVRPLSNYISVFKPMLESGVSLTKLNGKIEKSATKLAKLNSSWQTAEPDLDLETITEEERECLRKIGLKLSSCLVLGRRGVFIGVIEGVHQHWKHREVVKVITMQRAFLRVIYTAKMLVAESGGILVSVEKLKEGHAIIIYRGKNYRRPSKLMTDHLLTKREALQRSIELQRIGVSSLFLLANHNFSVLTLLLKISTLFCCIFLGLTMISFRCSWLTVIEVFCISATTGNLRFETQTGKKIIFVPFFWPSWRNKELLVHKGDKPLTYVLWIMRSPGSFLFSQSSYYMTVAHDEAVARAKRMSVPLCIDVRTVWQVIQAFDCDVGKLKRDSLLLLQEFLSPEYQSCIPEGHPTNRFAGFELHSLCYNAMLERTVFGLF</sequence>
<dbReference type="PROSITE" id="PS51295">
    <property type="entry name" value="CRM"/>
    <property type="match status" value="3"/>
</dbReference>
<keyword evidence="7" id="KW-0809">Transit peptide</keyword>
<dbReference type="PANTHER" id="PTHR31846">
    <property type="entry name" value="CRS1 / YHBY (CRM) DOMAIN-CONTAINING PROTEIN"/>
    <property type="match status" value="1"/>
</dbReference>